<dbReference type="InterPro" id="IPR005471">
    <property type="entry name" value="Tscrpt_reg_IclR_N"/>
</dbReference>
<dbReference type="InterPro" id="IPR014757">
    <property type="entry name" value="Tscrpt_reg_IclR_C"/>
</dbReference>
<name>A0ABT6VLX9_9GAMM</name>
<dbReference type="RefSeq" id="WP_282722453.1">
    <property type="nucleotide sequence ID" value="NZ_JASCQO010000041.1"/>
</dbReference>
<dbReference type="InterPro" id="IPR036388">
    <property type="entry name" value="WH-like_DNA-bd_sf"/>
</dbReference>
<accession>A0ABT6VLX9</accession>
<dbReference type="PROSITE" id="PS51078">
    <property type="entry name" value="ICLR_ED"/>
    <property type="match status" value="1"/>
</dbReference>
<dbReference type="Gene3D" id="1.10.10.10">
    <property type="entry name" value="Winged helix-like DNA-binding domain superfamily/Winged helix DNA-binding domain"/>
    <property type="match status" value="1"/>
</dbReference>
<evidence type="ECO:0000313" key="6">
    <source>
        <dbReference type="EMBL" id="MDI5934985.1"/>
    </source>
</evidence>
<evidence type="ECO:0000256" key="3">
    <source>
        <dbReference type="ARBA" id="ARBA00023163"/>
    </source>
</evidence>
<feature type="domain" description="IclR-ED" evidence="5">
    <location>
        <begin position="68"/>
        <end position="260"/>
    </location>
</feature>
<feature type="domain" description="HTH iclR-type" evidence="4">
    <location>
        <begin position="5"/>
        <end position="67"/>
    </location>
</feature>
<dbReference type="PROSITE" id="PS51077">
    <property type="entry name" value="HTH_ICLR"/>
    <property type="match status" value="1"/>
</dbReference>
<dbReference type="Pfam" id="PF01614">
    <property type="entry name" value="IclR_C"/>
    <property type="match status" value="1"/>
</dbReference>
<dbReference type="EMBL" id="JASCQO010000041">
    <property type="protein sequence ID" value="MDI5934985.1"/>
    <property type="molecule type" value="Genomic_DNA"/>
</dbReference>
<evidence type="ECO:0000256" key="1">
    <source>
        <dbReference type="ARBA" id="ARBA00023015"/>
    </source>
</evidence>
<evidence type="ECO:0000259" key="5">
    <source>
        <dbReference type="PROSITE" id="PS51078"/>
    </source>
</evidence>
<dbReference type="InterPro" id="IPR029016">
    <property type="entry name" value="GAF-like_dom_sf"/>
</dbReference>
<dbReference type="PANTHER" id="PTHR30136:SF23">
    <property type="entry name" value="DNA-BINDING TRANSCRIPTIONAL ACTIVATOR MHPR"/>
    <property type="match status" value="1"/>
</dbReference>
<evidence type="ECO:0000259" key="4">
    <source>
        <dbReference type="PROSITE" id="PS51077"/>
    </source>
</evidence>
<keyword evidence="2" id="KW-0238">DNA-binding</keyword>
<gene>
    <name evidence="6" type="ORF">QLQ84_14400</name>
</gene>
<dbReference type="Gene3D" id="3.30.450.40">
    <property type="match status" value="1"/>
</dbReference>
<dbReference type="SUPFAM" id="SSF46785">
    <property type="entry name" value="Winged helix' DNA-binding domain"/>
    <property type="match status" value="1"/>
</dbReference>
<keyword evidence="1" id="KW-0805">Transcription regulation</keyword>
<keyword evidence="3" id="KW-0804">Transcription</keyword>
<dbReference type="InterPro" id="IPR050707">
    <property type="entry name" value="HTH_MetabolicPath_Reg"/>
</dbReference>
<dbReference type="Proteomes" id="UP001244242">
    <property type="component" value="Unassembled WGS sequence"/>
</dbReference>
<keyword evidence="7" id="KW-1185">Reference proteome</keyword>
<organism evidence="6 7">
    <name type="scientific">Halomonas kalidii</name>
    <dbReference type="NCBI Taxonomy" id="3043293"/>
    <lineage>
        <taxon>Bacteria</taxon>
        <taxon>Pseudomonadati</taxon>
        <taxon>Pseudomonadota</taxon>
        <taxon>Gammaproteobacteria</taxon>
        <taxon>Oceanospirillales</taxon>
        <taxon>Halomonadaceae</taxon>
        <taxon>Halomonas</taxon>
    </lineage>
</organism>
<dbReference type="PANTHER" id="PTHR30136">
    <property type="entry name" value="HELIX-TURN-HELIX TRANSCRIPTIONAL REGULATOR, ICLR FAMILY"/>
    <property type="match status" value="1"/>
</dbReference>
<reference evidence="6 7" key="1">
    <citation type="submission" date="2023-04" db="EMBL/GenBank/DDBJ databases">
        <title>Halomonas strains isolated from rhizosphere soil.</title>
        <authorList>
            <person name="Xu L."/>
            <person name="Sun J.-Q."/>
        </authorList>
    </citation>
    <scope>NUCLEOTIDE SEQUENCE [LARGE SCALE GENOMIC DNA]</scope>
    <source>
        <strain evidence="6 7">LN1S58</strain>
    </source>
</reference>
<comment type="caution">
    <text evidence="6">The sequence shown here is derived from an EMBL/GenBank/DDBJ whole genome shotgun (WGS) entry which is preliminary data.</text>
</comment>
<evidence type="ECO:0000313" key="7">
    <source>
        <dbReference type="Proteomes" id="UP001244242"/>
    </source>
</evidence>
<dbReference type="Pfam" id="PF09339">
    <property type="entry name" value="HTH_IclR"/>
    <property type="match status" value="1"/>
</dbReference>
<sequence>MNKQIRALARGLDVVSAINDANGPLSLGDIHHATGIDRATILRILATLEHKGWIYRGMGDSRYRLTYKLHDLGTHVSVHDAIAHAAAPVLDTLQQHLHWPSDISVYDGDGMAIIETSRRRSPFVLNREVIGYKPSMLQSAMGRAYLAFCDERQLNTILKRLQEKGGKEAKLASDKHYVTRTIEEVRKKGYAVRDPSQSSLPSETDEEFSAIAVPVIVMGDVQASLNIVWMKSAYSDTPIEDYFFKHLKPACEELAKIFQENEIY</sequence>
<dbReference type="SUPFAM" id="SSF55781">
    <property type="entry name" value="GAF domain-like"/>
    <property type="match status" value="1"/>
</dbReference>
<proteinExistence type="predicted"/>
<evidence type="ECO:0000256" key="2">
    <source>
        <dbReference type="ARBA" id="ARBA00023125"/>
    </source>
</evidence>
<dbReference type="SMART" id="SM00346">
    <property type="entry name" value="HTH_ICLR"/>
    <property type="match status" value="1"/>
</dbReference>
<protein>
    <submittedName>
        <fullName evidence="6">Helix-turn-helix domain-containing protein</fullName>
    </submittedName>
</protein>
<dbReference type="InterPro" id="IPR036390">
    <property type="entry name" value="WH_DNA-bd_sf"/>
</dbReference>